<sequence length="388" mass="43738">MLIITLTYLVALAWFALCWEGWRGRRSLVRLEQVSPLSDAERRSFPFISVVIAARNEERTIRQGLLSLLQQDYPCFEIIVVDDRSEDATANVLREMLESAPPGRLKVIENKEHPTGWLGKCHALHLGAQVATGEYLLFTDADVVFAPDVLRRAARLLVSERVDMLCVFPRMIVRSLPEKLFVAAFAQLFFFAFRPWRAMQRRSNAFVGVGAFNLVRKSLYQRFGGHRLLRLKVVDDVALGKLVKYSGGRVLVAQGGSLLSVRWQDSLWGFIRGVEKNAFAGMRFSVFRTVGVAVALLCLYWGPWVTAWVGSSPSLTVVAWIACSLQILACVATCIELGFSWTLAPLVPLGVGFVMFALLRSMILTLKRGGVVWRDDFYSIAELRRFWD</sequence>
<evidence type="ECO:0000256" key="6">
    <source>
        <dbReference type="SAM" id="Phobius"/>
    </source>
</evidence>
<keyword evidence="5 6" id="KW-0472">Membrane</keyword>
<accession>A0A2Z4Y340</accession>
<reference evidence="8 9" key="1">
    <citation type="submission" date="2018-05" db="EMBL/GenBank/DDBJ databases">
        <title>A metagenomic window into the 2 km-deep terrestrial subsurface aquifer revealed taxonomically and functionally diverse microbial community comprising novel uncultured bacterial lineages.</title>
        <authorList>
            <person name="Kadnikov V.V."/>
            <person name="Mardanov A.V."/>
            <person name="Beletsky A.V."/>
            <person name="Banks D."/>
            <person name="Pimenov N.V."/>
            <person name="Frank Y.A."/>
            <person name="Karnachuk O.V."/>
            <person name="Ravin N.V."/>
        </authorList>
    </citation>
    <scope>NUCLEOTIDE SEQUENCE [LARGE SCALE GENOMIC DNA]</scope>
    <source>
        <strain evidence="8">BY</strain>
    </source>
</reference>
<evidence type="ECO:0000256" key="4">
    <source>
        <dbReference type="ARBA" id="ARBA00022679"/>
    </source>
</evidence>
<feature type="transmembrane region" description="Helical" evidence="6">
    <location>
        <begin position="286"/>
        <end position="305"/>
    </location>
</feature>
<keyword evidence="6" id="KW-0812">Transmembrane</keyword>
<dbReference type="InterPro" id="IPR029044">
    <property type="entry name" value="Nucleotide-diphossugar_trans"/>
</dbReference>
<evidence type="ECO:0000256" key="1">
    <source>
        <dbReference type="ARBA" id="ARBA00004236"/>
    </source>
</evidence>
<organism evidence="8 9">
    <name type="scientific">Sumerlaea chitinivorans</name>
    <dbReference type="NCBI Taxonomy" id="2250252"/>
    <lineage>
        <taxon>Bacteria</taxon>
        <taxon>Candidatus Sumerlaeota</taxon>
        <taxon>Candidatus Sumerlaeia</taxon>
        <taxon>Candidatus Sumerlaeales</taxon>
        <taxon>Candidatus Sumerlaeaceae</taxon>
        <taxon>Candidatus Sumerlaea</taxon>
    </lineage>
</organism>
<evidence type="ECO:0000256" key="5">
    <source>
        <dbReference type="ARBA" id="ARBA00023136"/>
    </source>
</evidence>
<dbReference type="Proteomes" id="UP000262583">
    <property type="component" value="Chromosome"/>
</dbReference>
<feature type="transmembrane region" description="Helical" evidence="6">
    <location>
        <begin position="180"/>
        <end position="196"/>
    </location>
</feature>
<feature type="domain" description="Glycosyltransferase 2-like" evidence="7">
    <location>
        <begin position="49"/>
        <end position="221"/>
    </location>
</feature>
<dbReference type="PANTHER" id="PTHR43646:SF2">
    <property type="entry name" value="GLYCOSYLTRANSFERASE 2-LIKE DOMAIN-CONTAINING PROTEIN"/>
    <property type="match status" value="1"/>
</dbReference>
<dbReference type="Gene3D" id="3.90.550.10">
    <property type="entry name" value="Spore Coat Polysaccharide Biosynthesis Protein SpsA, Chain A"/>
    <property type="match status" value="1"/>
</dbReference>
<gene>
    <name evidence="8" type="ORF">BRCON_0753</name>
</gene>
<evidence type="ECO:0000313" key="8">
    <source>
        <dbReference type="EMBL" id="AXA35530.1"/>
    </source>
</evidence>
<evidence type="ECO:0000259" key="7">
    <source>
        <dbReference type="Pfam" id="PF00535"/>
    </source>
</evidence>
<evidence type="ECO:0000256" key="2">
    <source>
        <dbReference type="ARBA" id="ARBA00022475"/>
    </source>
</evidence>
<keyword evidence="2" id="KW-1003">Cell membrane</keyword>
<evidence type="ECO:0000313" key="9">
    <source>
        <dbReference type="Proteomes" id="UP000262583"/>
    </source>
</evidence>
<keyword evidence="4 8" id="KW-0808">Transferase</keyword>
<proteinExistence type="predicted"/>
<evidence type="ECO:0000256" key="3">
    <source>
        <dbReference type="ARBA" id="ARBA00022676"/>
    </source>
</evidence>
<feature type="transmembrane region" description="Helical" evidence="6">
    <location>
        <begin position="346"/>
        <end position="366"/>
    </location>
</feature>
<dbReference type="PANTHER" id="PTHR43646">
    <property type="entry name" value="GLYCOSYLTRANSFERASE"/>
    <property type="match status" value="1"/>
</dbReference>
<dbReference type="GO" id="GO:0016757">
    <property type="term" value="F:glycosyltransferase activity"/>
    <property type="evidence" value="ECO:0007669"/>
    <property type="project" value="UniProtKB-KW"/>
</dbReference>
<dbReference type="EMBL" id="CP030759">
    <property type="protein sequence ID" value="AXA35530.1"/>
    <property type="molecule type" value="Genomic_DNA"/>
</dbReference>
<dbReference type="InterPro" id="IPR001173">
    <property type="entry name" value="Glyco_trans_2-like"/>
</dbReference>
<keyword evidence="3" id="KW-0328">Glycosyltransferase</keyword>
<name>A0A2Z4Y340_SUMC1</name>
<protein>
    <submittedName>
        <fullName evidence="8">Glycosyl transferase in Chlorophyll a cluster</fullName>
    </submittedName>
</protein>
<dbReference type="Pfam" id="PF00535">
    <property type="entry name" value="Glycos_transf_2"/>
    <property type="match status" value="1"/>
</dbReference>
<keyword evidence="6" id="KW-1133">Transmembrane helix</keyword>
<comment type="subcellular location">
    <subcellularLocation>
        <location evidence="1">Cell membrane</location>
    </subcellularLocation>
</comment>
<dbReference type="GO" id="GO:0005886">
    <property type="term" value="C:plasma membrane"/>
    <property type="evidence" value="ECO:0007669"/>
    <property type="project" value="UniProtKB-SubCell"/>
</dbReference>
<dbReference type="KEGG" id="schv:BRCON_0753"/>
<dbReference type="SUPFAM" id="SSF53448">
    <property type="entry name" value="Nucleotide-diphospho-sugar transferases"/>
    <property type="match status" value="1"/>
</dbReference>
<feature type="transmembrane region" description="Helical" evidence="6">
    <location>
        <begin position="317"/>
        <end position="339"/>
    </location>
</feature>
<dbReference type="AlphaFoldDB" id="A0A2Z4Y340"/>
<dbReference type="CDD" id="cd00761">
    <property type="entry name" value="Glyco_tranf_GTA_type"/>
    <property type="match status" value="1"/>
</dbReference>